<comment type="caution">
    <text evidence="1">The sequence shown here is derived from an EMBL/GenBank/DDBJ whole genome shotgun (WGS) entry which is preliminary data.</text>
</comment>
<name>A0AAV5HPK1_9ROSI</name>
<evidence type="ECO:0000313" key="2">
    <source>
        <dbReference type="Proteomes" id="UP001054252"/>
    </source>
</evidence>
<evidence type="ECO:0000313" key="1">
    <source>
        <dbReference type="EMBL" id="GKU87677.1"/>
    </source>
</evidence>
<reference evidence="1 2" key="1">
    <citation type="journal article" date="2021" name="Commun. Biol.">
        <title>The genome of Shorea leprosula (Dipterocarpaceae) highlights the ecological relevance of drought in aseasonal tropical rainforests.</title>
        <authorList>
            <person name="Ng K.K.S."/>
            <person name="Kobayashi M.J."/>
            <person name="Fawcett J.A."/>
            <person name="Hatakeyama M."/>
            <person name="Paape T."/>
            <person name="Ng C.H."/>
            <person name="Ang C.C."/>
            <person name="Tnah L.H."/>
            <person name="Lee C.T."/>
            <person name="Nishiyama T."/>
            <person name="Sese J."/>
            <person name="O'Brien M.J."/>
            <person name="Copetti D."/>
            <person name="Mohd Noor M.I."/>
            <person name="Ong R.C."/>
            <person name="Putra M."/>
            <person name="Sireger I.Z."/>
            <person name="Indrioko S."/>
            <person name="Kosugi Y."/>
            <person name="Izuno A."/>
            <person name="Isagi Y."/>
            <person name="Lee S.L."/>
            <person name="Shimizu K.K."/>
        </authorList>
    </citation>
    <scope>NUCLEOTIDE SEQUENCE [LARGE SCALE GENOMIC DNA]</scope>
    <source>
        <strain evidence="1">214</strain>
    </source>
</reference>
<dbReference type="EMBL" id="BPVZ01000002">
    <property type="protein sequence ID" value="GKU87677.1"/>
    <property type="molecule type" value="Genomic_DNA"/>
</dbReference>
<keyword evidence="2" id="KW-1185">Reference proteome</keyword>
<dbReference type="Proteomes" id="UP001054252">
    <property type="component" value="Unassembled WGS sequence"/>
</dbReference>
<gene>
    <name evidence="1" type="ORF">SLEP1_g2039</name>
</gene>
<protein>
    <submittedName>
        <fullName evidence="1">Uncharacterized protein</fullName>
    </submittedName>
</protein>
<sequence>MYCSSRGAFCIAFNLITSVQYQLVEHRMPIMTPEERCECF</sequence>
<organism evidence="1 2">
    <name type="scientific">Rubroshorea leprosula</name>
    <dbReference type="NCBI Taxonomy" id="152421"/>
    <lineage>
        <taxon>Eukaryota</taxon>
        <taxon>Viridiplantae</taxon>
        <taxon>Streptophyta</taxon>
        <taxon>Embryophyta</taxon>
        <taxon>Tracheophyta</taxon>
        <taxon>Spermatophyta</taxon>
        <taxon>Magnoliopsida</taxon>
        <taxon>eudicotyledons</taxon>
        <taxon>Gunneridae</taxon>
        <taxon>Pentapetalae</taxon>
        <taxon>rosids</taxon>
        <taxon>malvids</taxon>
        <taxon>Malvales</taxon>
        <taxon>Dipterocarpaceae</taxon>
        <taxon>Rubroshorea</taxon>
    </lineage>
</organism>
<dbReference type="AlphaFoldDB" id="A0AAV5HPK1"/>
<accession>A0AAV5HPK1</accession>
<proteinExistence type="predicted"/>